<dbReference type="InterPro" id="IPR000504">
    <property type="entry name" value="RRM_dom"/>
</dbReference>
<dbReference type="InterPro" id="IPR012677">
    <property type="entry name" value="Nucleotide-bd_a/b_plait_sf"/>
</dbReference>
<feature type="domain" description="RRM" evidence="3">
    <location>
        <begin position="236"/>
        <end position="320"/>
    </location>
</feature>
<feature type="region of interest" description="Disordered" evidence="2">
    <location>
        <begin position="628"/>
        <end position="661"/>
    </location>
</feature>
<accession>A0A7J6N1Q4</accession>
<dbReference type="Gene3D" id="3.30.1370.50">
    <property type="entry name" value="R3H-like domain"/>
    <property type="match status" value="1"/>
</dbReference>
<feature type="compositionally biased region" description="Basic residues" evidence="2">
    <location>
        <begin position="640"/>
        <end position="652"/>
    </location>
</feature>
<dbReference type="InterPro" id="IPR035979">
    <property type="entry name" value="RBD_domain_sf"/>
</dbReference>
<dbReference type="PROSITE" id="PS50102">
    <property type="entry name" value="RRM"/>
    <property type="match status" value="1"/>
</dbReference>
<evidence type="ECO:0000256" key="2">
    <source>
        <dbReference type="SAM" id="MobiDB-lite"/>
    </source>
</evidence>
<name>A0A7J6N1Q4_PERCH</name>
<keyword evidence="1" id="KW-0694">RNA-binding</keyword>
<comment type="caution">
    <text evidence="4">The sequence shown here is derived from an EMBL/GenBank/DDBJ whole genome shotgun (WGS) entry which is preliminary data.</text>
</comment>
<evidence type="ECO:0000259" key="3">
    <source>
        <dbReference type="PROSITE" id="PS50102"/>
    </source>
</evidence>
<gene>
    <name evidence="4" type="ORF">FOL47_009723</name>
</gene>
<feature type="compositionally biased region" description="Polar residues" evidence="2">
    <location>
        <begin position="523"/>
        <end position="542"/>
    </location>
</feature>
<evidence type="ECO:0000256" key="1">
    <source>
        <dbReference type="PROSITE-ProRule" id="PRU00176"/>
    </source>
</evidence>
<dbReference type="EMBL" id="JAAPAO010000007">
    <property type="protein sequence ID" value="KAF4677812.1"/>
    <property type="molecule type" value="Genomic_DNA"/>
</dbReference>
<dbReference type="Proteomes" id="UP000591131">
    <property type="component" value="Unassembled WGS sequence"/>
</dbReference>
<sequence length="699" mass="75484">MPRKSRKKHLDRTLRSGLGPGSCNKYRDITATPCFVTMFQPKTVCGKTDGRDIFKGTQNPYQFDKTYLARVQMAADQAAEAYYDTVVQKGRQRLYGEGQSERTLSRSHSLTPEAFYCAFKGIDEDTVGHLDTTMPGYTGYNPGVGPLGIHAITYSKANIMDMPWVQFVVTVMSLQDIEATLLATALLEPDIGATILAALQGPRDPGSSSSDLPVSPSNHLGDEGKRRASKALAEIDTVVMKNLAYDVTKTEIIDTLLRERLPLPPISVEFHLDARGAFRGTVFVKFPTQQSAAACVEAFQPPNNFCRIGGRKIRVELQRKGRRERACSARDVMEASLSMEKQDVVKRLVEGFLADNSQREAFLPSDLDAAQRKYAHAIAEKAGLVHTTQPSPDSNSTFDDGLNSFVDSSARSPKRAVFLSKFRVSSGRSSSKNNKSNRKSSEISFSMDFDNEDFSPNSFKSAYSGSGSLVGQQSSYAFGHASTTSSSALFHSASSNQGDGLLPLPLTPPINSNAGGAILGTPPQHTTGLTDMSLSDSRTLKFTGSPIRASPKARPLPTPTAPQRPPPSVEAPPPGFEHIYSSGRGLPLPGGHHGCGSDIDESVLAAHIANINKNLVGGGGGGVTMGRQQFSRPDNSKGFKNNKRPNKGRRKFNRDCPEFIPSQHLPVLGMTEAMSPVEPSAEAATTVAINESIEKLLDA</sequence>
<protein>
    <recommendedName>
        <fullName evidence="3">RRM domain-containing protein</fullName>
    </recommendedName>
</protein>
<evidence type="ECO:0000313" key="4">
    <source>
        <dbReference type="EMBL" id="KAF4677812.1"/>
    </source>
</evidence>
<dbReference type="GO" id="GO:0003723">
    <property type="term" value="F:RNA binding"/>
    <property type="evidence" value="ECO:0007669"/>
    <property type="project" value="UniProtKB-UniRule"/>
</dbReference>
<organism evidence="4 5">
    <name type="scientific">Perkinsus chesapeaki</name>
    <name type="common">Clam parasite</name>
    <name type="synonym">Perkinsus andrewsi</name>
    <dbReference type="NCBI Taxonomy" id="330153"/>
    <lineage>
        <taxon>Eukaryota</taxon>
        <taxon>Sar</taxon>
        <taxon>Alveolata</taxon>
        <taxon>Perkinsozoa</taxon>
        <taxon>Perkinsea</taxon>
        <taxon>Perkinsida</taxon>
        <taxon>Perkinsidae</taxon>
        <taxon>Perkinsus</taxon>
    </lineage>
</organism>
<reference evidence="4 5" key="1">
    <citation type="submission" date="2020-04" db="EMBL/GenBank/DDBJ databases">
        <title>Perkinsus chesapeaki whole genome sequence.</title>
        <authorList>
            <person name="Bogema D.R."/>
        </authorList>
    </citation>
    <scope>NUCLEOTIDE SEQUENCE [LARGE SCALE GENOMIC DNA]</scope>
    <source>
        <strain evidence="4">ATCC PRA-425</strain>
    </source>
</reference>
<dbReference type="SMART" id="SM00360">
    <property type="entry name" value="RRM"/>
    <property type="match status" value="1"/>
</dbReference>
<keyword evidence="5" id="KW-1185">Reference proteome</keyword>
<dbReference type="AlphaFoldDB" id="A0A7J6N1Q4"/>
<dbReference type="OrthoDB" id="434258at2759"/>
<dbReference type="Gene3D" id="3.30.70.330">
    <property type="match status" value="1"/>
</dbReference>
<evidence type="ECO:0000313" key="5">
    <source>
        <dbReference type="Proteomes" id="UP000591131"/>
    </source>
</evidence>
<feature type="compositionally biased region" description="Low complexity" evidence="2">
    <location>
        <begin position="205"/>
        <end position="217"/>
    </location>
</feature>
<proteinExistence type="predicted"/>
<feature type="compositionally biased region" description="Pro residues" evidence="2">
    <location>
        <begin position="554"/>
        <end position="575"/>
    </location>
</feature>
<dbReference type="InterPro" id="IPR036867">
    <property type="entry name" value="R3H_dom_sf"/>
</dbReference>
<feature type="region of interest" description="Disordered" evidence="2">
    <location>
        <begin position="513"/>
        <end position="585"/>
    </location>
</feature>
<feature type="region of interest" description="Disordered" evidence="2">
    <location>
        <begin position="202"/>
        <end position="226"/>
    </location>
</feature>
<dbReference type="SUPFAM" id="SSF54928">
    <property type="entry name" value="RNA-binding domain, RBD"/>
    <property type="match status" value="1"/>
</dbReference>